<evidence type="ECO:0000256" key="1">
    <source>
        <dbReference type="SAM" id="MobiDB-lite"/>
    </source>
</evidence>
<dbReference type="Proteomes" id="UP000827549">
    <property type="component" value="Chromosome 2"/>
</dbReference>
<dbReference type="RefSeq" id="XP_062624722.1">
    <property type="nucleotide sequence ID" value="XM_062768738.1"/>
</dbReference>
<evidence type="ECO:0000313" key="2">
    <source>
        <dbReference type="EMBL" id="WOO78690.1"/>
    </source>
</evidence>
<sequence length="231" mass="23847">MKSITDAKDAGGFIRQLHIVTVKVPAPKAKGKARRRTSQAQAADAEALDEHHLAESSGATSHDGAIHLRKSTRSVRVKPNYAEEDDGGEDGSSSPTDDGSSWGSPSTSTGLLAAVGTEQDATPPVPATPKSAISTPLSALTDLSPESPLPAVSAPKSRAPKTPSAARSKHARSTGNKTPGSSLKRTYSTSLEQEGDNDATPPNDSSDSSSQPLASSSTNVATKKSKKRARN</sequence>
<feature type="region of interest" description="Disordered" evidence="1">
    <location>
        <begin position="24"/>
        <end position="231"/>
    </location>
</feature>
<reference evidence="2" key="1">
    <citation type="submission" date="2023-10" db="EMBL/GenBank/DDBJ databases">
        <authorList>
            <person name="Noh H."/>
        </authorList>
    </citation>
    <scope>NUCLEOTIDE SEQUENCE</scope>
    <source>
        <strain evidence="2">DUCC4014</strain>
    </source>
</reference>
<feature type="compositionally biased region" description="Low complexity" evidence="1">
    <location>
        <begin position="91"/>
        <end position="110"/>
    </location>
</feature>
<feature type="compositionally biased region" description="Basic residues" evidence="1">
    <location>
        <begin position="67"/>
        <end position="76"/>
    </location>
</feature>
<name>A0AAF1BIF4_9TREE</name>
<feature type="compositionally biased region" description="Low complexity" evidence="1">
    <location>
        <begin position="198"/>
        <end position="219"/>
    </location>
</feature>
<accession>A0AAF1BIF4</accession>
<proteinExistence type="predicted"/>
<dbReference type="EMBL" id="CP086715">
    <property type="protein sequence ID" value="WOO78690.1"/>
    <property type="molecule type" value="Genomic_DNA"/>
</dbReference>
<organism evidence="2 3">
    <name type="scientific">Vanrija pseudolonga</name>
    <dbReference type="NCBI Taxonomy" id="143232"/>
    <lineage>
        <taxon>Eukaryota</taxon>
        <taxon>Fungi</taxon>
        <taxon>Dikarya</taxon>
        <taxon>Basidiomycota</taxon>
        <taxon>Agaricomycotina</taxon>
        <taxon>Tremellomycetes</taxon>
        <taxon>Trichosporonales</taxon>
        <taxon>Trichosporonaceae</taxon>
        <taxon>Vanrija</taxon>
    </lineage>
</organism>
<gene>
    <name evidence="2" type="ORF">LOC62_02G002229</name>
</gene>
<feature type="compositionally biased region" description="Polar residues" evidence="1">
    <location>
        <begin position="173"/>
        <end position="192"/>
    </location>
</feature>
<keyword evidence="3" id="KW-1185">Reference proteome</keyword>
<dbReference type="AlphaFoldDB" id="A0AAF1BIF4"/>
<evidence type="ECO:0000313" key="3">
    <source>
        <dbReference type="Proteomes" id="UP000827549"/>
    </source>
</evidence>
<dbReference type="GeneID" id="87805477"/>
<protein>
    <submittedName>
        <fullName evidence="2">Uncharacterized protein</fullName>
    </submittedName>
</protein>